<name>A0A3G6J596_9CORY</name>
<dbReference type="AlphaFoldDB" id="A0A3G6J596"/>
<organism evidence="1 2">
    <name type="scientific">Corynebacterium choanae</name>
    <dbReference type="NCBI Taxonomy" id="1862358"/>
    <lineage>
        <taxon>Bacteria</taxon>
        <taxon>Bacillati</taxon>
        <taxon>Actinomycetota</taxon>
        <taxon>Actinomycetes</taxon>
        <taxon>Mycobacteriales</taxon>
        <taxon>Corynebacteriaceae</taxon>
        <taxon>Corynebacterium</taxon>
    </lineage>
</organism>
<accession>A0A3G6J596</accession>
<reference evidence="1 2" key="1">
    <citation type="submission" date="2018-11" db="EMBL/GenBank/DDBJ databases">
        <authorList>
            <person name="Kleinhagauer T."/>
            <person name="Glaeser S.P."/>
            <person name="Spergser J."/>
            <person name="Ruckert C."/>
            <person name="Kaempfer P."/>
            <person name="Busse H.-J."/>
        </authorList>
    </citation>
    <scope>NUCLEOTIDE SEQUENCE [LARGE SCALE GENOMIC DNA]</scope>
    <source>
        <strain evidence="1 2">200CH</strain>
    </source>
</reference>
<gene>
    <name evidence="1" type="ORF">CCHOA_03990</name>
</gene>
<evidence type="ECO:0000313" key="2">
    <source>
        <dbReference type="Proteomes" id="UP000269019"/>
    </source>
</evidence>
<evidence type="ECO:0000313" key="1">
    <source>
        <dbReference type="EMBL" id="AZA13207.1"/>
    </source>
</evidence>
<dbReference type="KEGG" id="ccho:CCHOA_03990"/>
<keyword evidence="2" id="KW-1185">Reference proteome</keyword>
<dbReference type="Proteomes" id="UP000269019">
    <property type="component" value="Chromosome"/>
</dbReference>
<sequence>MLAVFPGTPGRTHRQPVLAVCIAKGVEHLISCLRGGAAVTNRQETDAANKDTCSGVGKSLSWSAPRLIGDDLQPLVSALLVVWWG</sequence>
<protein>
    <submittedName>
        <fullName evidence="1">Uncharacterized protein</fullName>
    </submittedName>
</protein>
<proteinExistence type="predicted"/>
<dbReference type="EMBL" id="CP033896">
    <property type="protein sequence ID" value="AZA13207.1"/>
    <property type="molecule type" value="Genomic_DNA"/>
</dbReference>